<dbReference type="PANTHER" id="PTHR42973">
    <property type="entry name" value="BINDING OXIDOREDUCTASE, PUTATIVE (AFU_ORTHOLOGUE AFUA_1G17690)-RELATED"/>
    <property type="match status" value="1"/>
</dbReference>
<protein>
    <submittedName>
        <fullName evidence="7">Related to adenine phosphoribosyltransferase</fullName>
    </submittedName>
</protein>
<dbReference type="Proteomes" id="UP000177625">
    <property type="component" value="Unassembled WGS sequence"/>
</dbReference>
<dbReference type="AlphaFoldDB" id="A0A1E1MT43"/>
<evidence type="ECO:0000256" key="3">
    <source>
        <dbReference type="ARBA" id="ARBA00022827"/>
    </source>
</evidence>
<dbReference type="PROSITE" id="PS51387">
    <property type="entry name" value="FAD_PCMH"/>
    <property type="match status" value="1"/>
</dbReference>
<dbReference type="GO" id="GO:0016757">
    <property type="term" value="F:glycosyltransferase activity"/>
    <property type="evidence" value="ECO:0007669"/>
    <property type="project" value="UniProtKB-KW"/>
</dbReference>
<accession>A0A1E1MT43</accession>
<dbReference type="GO" id="GO:0071949">
    <property type="term" value="F:FAD binding"/>
    <property type="evidence" value="ECO:0007669"/>
    <property type="project" value="InterPro"/>
</dbReference>
<dbReference type="Pfam" id="PF01565">
    <property type="entry name" value="FAD_binding_4"/>
    <property type="match status" value="1"/>
</dbReference>
<dbReference type="Gene3D" id="3.40.50.2020">
    <property type="match status" value="1"/>
</dbReference>
<evidence type="ECO:0000256" key="5">
    <source>
        <dbReference type="SAM" id="MobiDB-lite"/>
    </source>
</evidence>
<keyword evidence="7" id="KW-0808">Transferase</keyword>
<dbReference type="PANTHER" id="PTHR42973:SF25">
    <property type="entry name" value="PHOSPHOMEVALONATE KINASE"/>
    <property type="match status" value="1"/>
</dbReference>
<dbReference type="InterPro" id="IPR050416">
    <property type="entry name" value="FAD-linked_Oxidoreductase"/>
</dbReference>
<dbReference type="GO" id="GO:0016491">
    <property type="term" value="F:oxidoreductase activity"/>
    <property type="evidence" value="ECO:0007669"/>
    <property type="project" value="UniProtKB-KW"/>
</dbReference>
<feature type="domain" description="FAD-binding PCMH-type" evidence="6">
    <location>
        <begin position="32"/>
        <end position="220"/>
    </location>
</feature>
<dbReference type="InterPro" id="IPR016166">
    <property type="entry name" value="FAD-bd_PCMH"/>
</dbReference>
<keyword evidence="7" id="KW-0328">Glycosyltransferase</keyword>
<feature type="region of interest" description="Disordered" evidence="5">
    <location>
        <begin position="632"/>
        <end position="651"/>
    </location>
</feature>
<feature type="compositionally biased region" description="Basic and acidic residues" evidence="5">
    <location>
        <begin position="641"/>
        <end position="651"/>
    </location>
</feature>
<evidence type="ECO:0000256" key="4">
    <source>
        <dbReference type="ARBA" id="ARBA00023002"/>
    </source>
</evidence>
<dbReference type="GO" id="GO:0006695">
    <property type="term" value="P:cholesterol biosynthetic process"/>
    <property type="evidence" value="ECO:0007669"/>
    <property type="project" value="InterPro"/>
</dbReference>
<name>A0A1E1MT43_RHYSE</name>
<comment type="similarity">
    <text evidence="1">Belongs to the oxygen-dependent FAD-linked oxidoreductase family.</text>
</comment>
<keyword evidence="4" id="KW-0560">Oxidoreductase</keyword>
<evidence type="ECO:0000256" key="2">
    <source>
        <dbReference type="ARBA" id="ARBA00022630"/>
    </source>
</evidence>
<dbReference type="SUPFAM" id="SSF56176">
    <property type="entry name" value="FAD-binding/transporter-associated domain-like"/>
    <property type="match status" value="1"/>
</dbReference>
<keyword evidence="3" id="KW-0274">FAD</keyword>
<dbReference type="InterPro" id="IPR000836">
    <property type="entry name" value="PRTase_dom"/>
</dbReference>
<dbReference type="UniPathway" id="UPA00057">
    <property type="reaction ID" value="UER00099"/>
</dbReference>
<evidence type="ECO:0000259" key="6">
    <source>
        <dbReference type="PROSITE" id="PS51387"/>
    </source>
</evidence>
<dbReference type="InterPro" id="IPR027417">
    <property type="entry name" value="P-loop_NTPase"/>
</dbReference>
<sequence>MAFNQYATTLRELVAHVPLMDGGKVIKNREARLRYPALIVRPTRIQHVQECVRWALKHELSLTVVGGGHSGHCLWPNIVSVDLGAFDKVHILTIGDDGKKCNPLIVAESGCKTGDIISRTMAAGLTVPLGARPSVGAGLWLQGGIGHLARLHGLASDSIIGAVVVSVESSHVLCVGHVPEQHWPVGAVRPEDHKDLLWAIKGAGTNFGIVISVTFKGYQAPNYCVRNWVVPLCNSIEARVKLSDFSKVASEIPRSLSADAYLYWDNNQLHLGMTIFEVLTSMLTFQTPKSIFTILGPEESTQNVDSIGLFDTEMYISGMHGEHANGKTSSFKRCLFLKNIREVDVTNALVAALETGPSSLCYLHLLQGGGAIGDIAADATAFGCRDWDFACIVTGVWPRDQDGTAIAQAAVRWVYNVAEQLLPFCRGCYGADLGPDPRDAALAVTGFGPNQPRLTRLKRNLDPRNVLAYAYPLPKAPAERKVKVVMLVTGESCAGKDYCAAIWAEMFSTSTHSQPGVTARAVSISDRTKREYASARGADINRLLTDRAYKELHRPALTAFFTNQVRQRPQLPEYHFLCAVNDAADVDVLLITGMRDEAPIATLSHLIPNSRLLEVRVTARDETRQARRECRFGKDGSGCSRDGKDNDNSRPILKDLDHRSCLIFNNDSSVTKAVKSFGENYLLPFVHEDLQRLTKMVSRVNNFPRPGIEFRHVLGISQHPGGLALCTSLLQTHFDGDWSKVGSIVGCEAGGFVFASALAFQIGIPLILIREAGKLPQPTLSVLKPSSYISSLDSNNLEGKQLEMERDVVPKDMSVLVVDDVLSTGRTLCAVLELLGKAGVGIGYCSVMVVAEFPTHRGRAMLHQQGFDTVNIQSLLVFGGA</sequence>
<dbReference type="InterPro" id="IPR006094">
    <property type="entry name" value="Oxid_FAD_bind_N"/>
</dbReference>
<dbReference type="InterPro" id="IPR005919">
    <property type="entry name" value="Pmev_kin_anim"/>
</dbReference>
<dbReference type="Gene3D" id="3.30.465.10">
    <property type="match status" value="1"/>
</dbReference>
<dbReference type="Pfam" id="PF04275">
    <property type="entry name" value="P-mevalo_kinase"/>
    <property type="match status" value="1"/>
</dbReference>
<dbReference type="InterPro" id="IPR016169">
    <property type="entry name" value="FAD-bd_PCMH_sub2"/>
</dbReference>
<evidence type="ECO:0000313" key="7">
    <source>
        <dbReference type="EMBL" id="CZT52251.1"/>
    </source>
</evidence>
<dbReference type="InterPro" id="IPR029057">
    <property type="entry name" value="PRTase-like"/>
</dbReference>
<dbReference type="GO" id="GO:0005737">
    <property type="term" value="C:cytoplasm"/>
    <property type="evidence" value="ECO:0007669"/>
    <property type="project" value="InterPro"/>
</dbReference>
<keyword evidence="2" id="KW-0285">Flavoprotein</keyword>
<reference evidence="8" key="1">
    <citation type="submission" date="2016-03" db="EMBL/GenBank/DDBJ databases">
        <authorList>
            <person name="Guldener U."/>
        </authorList>
    </citation>
    <scope>NUCLEOTIDE SEQUENCE [LARGE SCALE GENOMIC DNA]</scope>
</reference>
<evidence type="ECO:0000313" key="8">
    <source>
        <dbReference type="Proteomes" id="UP000177625"/>
    </source>
</evidence>
<proteinExistence type="inferred from homology"/>
<dbReference type="SUPFAM" id="SSF53271">
    <property type="entry name" value="PRTase-like"/>
    <property type="match status" value="1"/>
</dbReference>
<dbReference type="Gene3D" id="3.40.50.300">
    <property type="entry name" value="P-loop containing nucleotide triphosphate hydrolases"/>
    <property type="match status" value="1"/>
</dbReference>
<keyword evidence="8" id="KW-1185">Reference proteome</keyword>
<dbReference type="Gene3D" id="3.40.462.20">
    <property type="match status" value="1"/>
</dbReference>
<dbReference type="InterPro" id="IPR036318">
    <property type="entry name" value="FAD-bd_PCMH-like_sf"/>
</dbReference>
<gene>
    <name evidence="7" type="ORF">RSE6_13540</name>
</gene>
<dbReference type="Pfam" id="PF00156">
    <property type="entry name" value="Pribosyltran"/>
    <property type="match status" value="1"/>
</dbReference>
<evidence type="ECO:0000256" key="1">
    <source>
        <dbReference type="ARBA" id="ARBA00005466"/>
    </source>
</evidence>
<dbReference type="GO" id="GO:0004631">
    <property type="term" value="F:phosphomevalonate kinase activity"/>
    <property type="evidence" value="ECO:0007669"/>
    <property type="project" value="InterPro"/>
</dbReference>
<dbReference type="CDD" id="cd06223">
    <property type="entry name" value="PRTases_typeI"/>
    <property type="match status" value="1"/>
</dbReference>
<organism evidence="7 8">
    <name type="scientific">Rhynchosporium secalis</name>
    <name type="common">Barley scald fungus</name>
    <dbReference type="NCBI Taxonomy" id="38038"/>
    <lineage>
        <taxon>Eukaryota</taxon>
        <taxon>Fungi</taxon>
        <taxon>Dikarya</taxon>
        <taxon>Ascomycota</taxon>
        <taxon>Pezizomycotina</taxon>
        <taxon>Leotiomycetes</taxon>
        <taxon>Helotiales</taxon>
        <taxon>Ploettnerulaceae</taxon>
        <taxon>Rhynchosporium</taxon>
    </lineage>
</organism>
<dbReference type="GO" id="GO:0019287">
    <property type="term" value="P:isopentenyl diphosphate biosynthetic process, mevalonate pathway"/>
    <property type="evidence" value="ECO:0007669"/>
    <property type="project" value="UniProtKB-UniPathway"/>
</dbReference>
<dbReference type="EMBL" id="FJVC01000566">
    <property type="protein sequence ID" value="CZT52251.1"/>
    <property type="molecule type" value="Genomic_DNA"/>
</dbReference>